<reference evidence="3" key="2">
    <citation type="submission" date="2015-01" db="EMBL/GenBank/DDBJ databases">
        <title>Evolutionary Origins and Diversification of the Mycorrhizal Mutualists.</title>
        <authorList>
            <consortium name="DOE Joint Genome Institute"/>
            <consortium name="Mycorrhizal Genomics Consortium"/>
            <person name="Kohler A."/>
            <person name="Kuo A."/>
            <person name="Nagy L.G."/>
            <person name="Floudas D."/>
            <person name="Copeland A."/>
            <person name="Barry K.W."/>
            <person name="Cichocki N."/>
            <person name="Veneault-Fourrey C."/>
            <person name="LaButti K."/>
            <person name="Lindquist E.A."/>
            <person name="Lipzen A."/>
            <person name="Lundell T."/>
            <person name="Morin E."/>
            <person name="Murat C."/>
            <person name="Riley R."/>
            <person name="Ohm R."/>
            <person name="Sun H."/>
            <person name="Tunlid A."/>
            <person name="Henrissat B."/>
            <person name="Grigoriev I.V."/>
            <person name="Hibbett D.S."/>
            <person name="Martin F."/>
        </authorList>
    </citation>
    <scope>NUCLEOTIDE SEQUENCE [LARGE SCALE GENOMIC DNA]</scope>
    <source>
        <strain evidence="3">h7</strain>
    </source>
</reference>
<evidence type="ECO:0000256" key="1">
    <source>
        <dbReference type="SAM" id="MobiDB-lite"/>
    </source>
</evidence>
<dbReference type="EMBL" id="KN831775">
    <property type="protein sequence ID" value="KIM43497.1"/>
    <property type="molecule type" value="Genomic_DNA"/>
</dbReference>
<dbReference type="AlphaFoldDB" id="A0A0C2YR26"/>
<protein>
    <submittedName>
        <fullName evidence="2">Uncharacterized protein</fullName>
    </submittedName>
</protein>
<feature type="region of interest" description="Disordered" evidence="1">
    <location>
        <begin position="1"/>
        <end position="28"/>
    </location>
</feature>
<proteinExistence type="predicted"/>
<accession>A0A0C2YR26</accession>
<evidence type="ECO:0000313" key="2">
    <source>
        <dbReference type="EMBL" id="KIM43497.1"/>
    </source>
</evidence>
<gene>
    <name evidence="2" type="ORF">M413DRAFT_443429</name>
</gene>
<reference evidence="2 3" key="1">
    <citation type="submission" date="2014-04" db="EMBL/GenBank/DDBJ databases">
        <authorList>
            <consortium name="DOE Joint Genome Institute"/>
            <person name="Kuo A."/>
            <person name="Gay G."/>
            <person name="Dore J."/>
            <person name="Kohler A."/>
            <person name="Nagy L.G."/>
            <person name="Floudas D."/>
            <person name="Copeland A."/>
            <person name="Barry K.W."/>
            <person name="Cichocki N."/>
            <person name="Veneault-Fourrey C."/>
            <person name="LaButti K."/>
            <person name="Lindquist E.A."/>
            <person name="Lipzen A."/>
            <person name="Lundell T."/>
            <person name="Morin E."/>
            <person name="Murat C."/>
            <person name="Sun H."/>
            <person name="Tunlid A."/>
            <person name="Henrissat B."/>
            <person name="Grigoriev I.V."/>
            <person name="Hibbett D.S."/>
            <person name="Martin F."/>
            <person name="Nordberg H.P."/>
            <person name="Cantor M.N."/>
            <person name="Hua S.X."/>
        </authorList>
    </citation>
    <scope>NUCLEOTIDE SEQUENCE [LARGE SCALE GENOMIC DNA]</scope>
    <source>
        <strain evidence="3">h7</strain>
    </source>
</reference>
<sequence length="295" mass="34095">MNHLGSSEFTNPMYRILPEERNPSESSNIDAFPGMEGRSAHQTQLTSTRGNRIYSAGQPCLRANPVHRYPEEHKPSSNADFFPNATGLSIHHSTFNSVHGDMIVYRQPIEQPSLWNKYRWTDFDQQSLRYIHTSSTGIVTMEMEPMSESSTSRIKVYRIHYYKDREEVFYDHLAFCKSLLARRRDIPQFLGTSENTENERFIVLAAGCLPFLDTVIDVTERRQRWDISVFQMMDIFKTGSFIPKRNWCWKKFSTLPMFSANGLLFVDIILLESHGMITSASTALVLYSCTNFDTN</sequence>
<organism evidence="2 3">
    <name type="scientific">Hebeloma cylindrosporum</name>
    <dbReference type="NCBI Taxonomy" id="76867"/>
    <lineage>
        <taxon>Eukaryota</taxon>
        <taxon>Fungi</taxon>
        <taxon>Dikarya</taxon>
        <taxon>Basidiomycota</taxon>
        <taxon>Agaricomycotina</taxon>
        <taxon>Agaricomycetes</taxon>
        <taxon>Agaricomycetidae</taxon>
        <taxon>Agaricales</taxon>
        <taxon>Agaricineae</taxon>
        <taxon>Hymenogastraceae</taxon>
        <taxon>Hebeloma</taxon>
    </lineage>
</organism>
<dbReference type="Proteomes" id="UP000053424">
    <property type="component" value="Unassembled WGS sequence"/>
</dbReference>
<feature type="compositionally biased region" description="Polar residues" evidence="1">
    <location>
        <begin position="1"/>
        <end position="10"/>
    </location>
</feature>
<name>A0A0C2YR26_HEBCY</name>
<dbReference type="OrthoDB" id="3095552at2759"/>
<keyword evidence="3" id="KW-1185">Reference proteome</keyword>
<evidence type="ECO:0000313" key="3">
    <source>
        <dbReference type="Proteomes" id="UP000053424"/>
    </source>
</evidence>
<dbReference type="HOGENOM" id="CLU_943525_0_0_1"/>